<organism evidence="3 4">
    <name type="scientific">Boudabousia tangfeifanii</name>
    <dbReference type="NCBI Taxonomy" id="1912795"/>
    <lineage>
        <taxon>Bacteria</taxon>
        <taxon>Bacillati</taxon>
        <taxon>Actinomycetota</taxon>
        <taxon>Actinomycetes</taxon>
        <taxon>Actinomycetales</taxon>
        <taxon>Actinomycetaceae</taxon>
        <taxon>Boudabousia</taxon>
    </lineage>
</organism>
<dbReference type="InterPro" id="IPR053883">
    <property type="entry name" value="DUF3097_N"/>
</dbReference>
<evidence type="ECO:0000313" key="4">
    <source>
        <dbReference type="Proteomes" id="UP000176288"/>
    </source>
</evidence>
<accession>A0A1D9MKW0</accession>
<dbReference type="Pfam" id="PF11296">
    <property type="entry name" value="DUF3097_C"/>
    <property type="match status" value="1"/>
</dbReference>
<gene>
    <name evidence="3" type="ORF">BK816_06100</name>
</gene>
<proteinExistence type="predicted"/>
<dbReference type="InterPro" id="IPR021447">
    <property type="entry name" value="DUF3097_C"/>
</dbReference>
<dbReference type="KEGG" id="avu:BK816_06100"/>
<dbReference type="EMBL" id="CP017812">
    <property type="protein sequence ID" value="AOZ72916.1"/>
    <property type="molecule type" value="Genomic_DNA"/>
</dbReference>
<evidence type="ECO:0008006" key="5">
    <source>
        <dbReference type="Google" id="ProtNLM"/>
    </source>
</evidence>
<protein>
    <recommendedName>
        <fullName evidence="5">DUF3097 domain-containing protein</fullName>
    </recommendedName>
</protein>
<dbReference type="Pfam" id="PF22845">
    <property type="entry name" value="DUF3097_N"/>
    <property type="match status" value="1"/>
</dbReference>
<feature type="domain" description="DUF3097" evidence="2">
    <location>
        <begin position="29"/>
        <end position="89"/>
    </location>
</feature>
<name>A0A1D9MKW0_9ACTO</name>
<evidence type="ECO:0000259" key="2">
    <source>
        <dbReference type="Pfam" id="PF22845"/>
    </source>
</evidence>
<reference evidence="3 4" key="1">
    <citation type="submission" date="2016-10" db="EMBL/GenBank/DDBJ databases">
        <title>Actinomyces aegypiusis sp. nov., isolated from the Aegypius monachus in Qinghai Tibet Plateau China.</title>
        <authorList>
            <person name="Wang Y."/>
        </authorList>
    </citation>
    <scope>NUCLEOTIDE SEQUENCE [LARGE SCALE GENOMIC DNA]</scope>
    <source>
        <strain evidence="3 4">VUL4_3</strain>
    </source>
</reference>
<evidence type="ECO:0000313" key="3">
    <source>
        <dbReference type="EMBL" id="AOZ72916.1"/>
    </source>
</evidence>
<dbReference type="RefSeq" id="WP_071164381.1">
    <property type="nucleotide sequence ID" value="NZ_CP017812.1"/>
</dbReference>
<dbReference type="STRING" id="1912795.BK816_06100"/>
<dbReference type="OrthoDB" id="3398606at2"/>
<feature type="domain" description="DUF3097" evidence="1">
    <location>
        <begin position="125"/>
        <end position="290"/>
    </location>
</feature>
<keyword evidence="4" id="KW-1185">Reference proteome</keyword>
<sequence length="294" mass="32456">MDRYGSDILAHDPHEHGSFARYGHSRPCPANYGEVFEEVETGWCGAVTKVEKSGGMQVVVLTDRHGRSRTFELGPGFLFEGEPVILTPPQRAPKQSAPTNAAGKIRTNSGSVAVKQTRAKVAQASRIWVEGRHDAELVEHVWGDDLRVEGVVVELLDGADHLEAILADFAPTSQRRAGVLLDHLIPGSKEDRIAKEIRTQHPSDSLLIVGHPYIDIWQAVKPARLGFTAWPEVPRGTDFKYGTLAALGWPANDYSDVASAWQRILRSVRDFRDLEPAFLGRVEELIDFVTVGHS</sequence>
<dbReference type="AlphaFoldDB" id="A0A1D9MKW0"/>
<dbReference type="Proteomes" id="UP000176288">
    <property type="component" value="Chromosome"/>
</dbReference>
<evidence type="ECO:0000259" key="1">
    <source>
        <dbReference type="Pfam" id="PF11296"/>
    </source>
</evidence>